<evidence type="ECO:0000256" key="2">
    <source>
        <dbReference type="ARBA" id="ARBA00023186"/>
    </source>
</evidence>
<dbReference type="GO" id="GO:0005829">
    <property type="term" value="C:cytosol"/>
    <property type="evidence" value="ECO:0007669"/>
    <property type="project" value="TreeGrafter"/>
</dbReference>
<dbReference type="PANTHER" id="PTHR21500:SF0">
    <property type="entry name" value="TUBULIN-SPECIFIC CHAPERONE A"/>
    <property type="match status" value="1"/>
</dbReference>
<keyword evidence="3" id="KW-0206">Cytoskeleton</keyword>
<gene>
    <name evidence="5" type="ORF">EV356DRAFT_569996</name>
</gene>
<proteinExistence type="inferred from homology"/>
<evidence type="ECO:0000256" key="1">
    <source>
        <dbReference type="ARBA" id="ARBA00006806"/>
    </source>
</evidence>
<comment type="subcellular location">
    <subcellularLocation>
        <location evidence="3">Cytoplasm</location>
        <location evidence="3">Cytoskeleton</location>
    </subcellularLocation>
</comment>
<evidence type="ECO:0000256" key="3">
    <source>
        <dbReference type="RuleBase" id="RU364030"/>
    </source>
</evidence>
<keyword evidence="2 3" id="KW-0143">Chaperone</keyword>
<organism evidence="5 6">
    <name type="scientific">Viridothelium virens</name>
    <name type="common">Speckled blister lichen</name>
    <name type="synonym">Trypethelium virens</name>
    <dbReference type="NCBI Taxonomy" id="1048519"/>
    <lineage>
        <taxon>Eukaryota</taxon>
        <taxon>Fungi</taxon>
        <taxon>Dikarya</taxon>
        <taxon>Ascomycota</taxon>
        <taxon>Pezizomycotina</taxon>
        <taxon>Dothideomycetes</taxon>
        <taxon>Dothideomycetes incertae sedis</taxon>
        <taxon>Trypetheliales</taxon>
        <taxon>Trypetheliaceae</taxon>
        <taxon>Viridothelium</taxon>
    </lineage>
</organism>
<feature type="coiled-coil region" evidence="4">
    <location>
        <begin position="21"/>
        <end position="89"/>
    </location>
</feature>
<reference evidence="5" key="1">
    <citation type="journal article" date="2020" name="Stud. Mycol.">
        <title>101 Dothideomycetes genomes: a test case for predicting lifestyles and emergence of pathogens.</title>
        <authorList>
            <person name="Haridas S."/>
            <person name="Albert R."/>
            <person name="Binder M."/>
            <person name="Bloem J."/>
            <person name="Labutti K."/>
            <person name="Salamov A."/>
            <person name="Andreopoulos B."/>
            <person name="Baker S."/>
            <person name="Barry K."/>
            <person name="Bills G."/>
            <person name="Bluhm B."/>
            <person name="Cannon C."/>
            <person name="Castanera R."/>
            <person name="Culley D."/>
            <person name="Daum C."/>
            <person name="Ezra D."/>
            <person name="Gonzalez J."/>
            <person name="Henrissat B."/>
            <person name="Kuo A."/>
            <person name="Liang C."/>
            <person name="Lipzen A."/>
            <person name="Lutzoni F."/>
            <person name="Magnuson J."/>
            <person name="Mondo S."/>
            <person name="Nolan M."/>
            <person name="Ohm R."/>
            <person name="Pangilinan J."/>
            <person name="Park H.-J."/>
            <person name="Ramirez L."/>
            <person name="Alfaro M."/>
            <person name="Sun H."/>
            <person name="Tritt A."/>
            <person name="Yoshinaga Y."/>
            <person name="Zwiers L.-H."/>
            <person name="Turgeon B."/>
            <person name="Goodwin S."/>
            <person name="Spatafora J."/>
            <person name="Crous P."/>
            <person name="Grigoriev I."/>
        </authorList>
    </citation>
    <scope>NUCLEOTIDE SEQUENCE</scope>
    <source>
        <strain evidence="5">Tuck. ex Michener</strain>
    </source>
</reference>
<dbReference type="SUPFAM" id="SSF46988">
    <property type="entry name" value="Tubulin chaperone cofactor A"/>
    <property type="match status" value="1"/>
</dbReference>
<dbReference type="OrthoDB" id="296187at2759"/>
<dbReference type="InterPro" id="IPR004226">
    <property type="entry name" value="TBCA"/>
</dbReference>
<keyword evidence="6" id="KW-1185">Reference proteome</keyword>
<protein>
    <recommendedName>
        <fullName evidence="3">Tubulin-specific chaperone A</fullName>
    </recommendedName>
</protein>
<dbReference type="GO" id="GO:0005874">
    <property type="term" value="C:microtubule"/>
    <property type="evidence" value="ECO:0007669"/>
    <property type="project" value="UniProtKB-KW"/>
</dbReference>
<dbReference type="Proteomes" id="UP000800092">
    <property type="component" value="Unassembled WGS sequence"/>
</dbReference>
<dbReference type="GO" id="GO:0007023">
    <property type="term" value="P:post-chaperonin tubulin folding pathway"/>
    <property type="evidence" value="ECO:0007669"/>
    <property type="project" value="UniProtKB-UniRule"/>
</dbReference>
<evidence type="ECO:0000313" key="5">
    <source>
        <dbReference type="EMBL" id="KAF2230928.1"/>
    </source>
</evidence>
<keyword evidence="3" id="KW-0963">Cytoplasm</keyword>
<dbReference type="EMBL" id="ML991834">
    <property type="protein sequence ID" value="KAF2230928.1"/>
    <property type="molecule type" value="Genomic_DNA"/>
</dbReference>
<evidence type="ECO:0000256" key="4">
    <source>
        <dbReference type="SAM" id="Coils"/>
    </source>
</evidence>
<dbReference type="Pfam" id="PF02970">
    <property type="entry name" value="TBCA"/>
    <property type="match status" value="1"/>
</dbReference>
<evidence type="ECO:0000313" key="6">
    <source>
        <dbReference type="Proteomes" id="UP000800092"/>
    </source>
</evidence>
<name>A0A6A6GZD9_VIRVR</name>
<dbReference type="Gene3D" id="1.20.58.90">
    <property type="match status" value="1"/>
</dbReference>
<comment type="subunit">
    <text evidence="3">Supercomplex made of cofactors A to E. Cofactors A and D function by capturing and stabilizing tubulin in a quasi-native conformation. Cofactor E binds to the cofactor D-tubulin complex; interaction with cofactor C then causes the release of tubulin polypeptides that are committed to the native state.</text>
</comment>
<dbReference type="GO" id="GO:0048487">
    <property type="term" value="F:beta-tubulin binding"/>
    <property type="evidence" value="ECO:0007669"/>
    <property type="project" value="InterPro"/>
</dbReference>
<comment type="similarity">
    <text evidence="1 3">Belongs to the TBCA family.</text>
</comment>
<accession>A0A6A6GZD9</accession>
<dbReference type="GO" id="GO:0007021">
    <property type="term" value="P:tubulin complex assembly"/>
    <property type="evidence" value="ECO:0007669"/>
    <property type="project" value="UniProtKB-UniRule"/>
</dbReference>
<keyword evidence="4" id="KW-0175">Coiled coil</keyword>
<dbReference type="InterPro" id="IPR036126">
    <property type="entry name" value="TBCA_sf"/>
</dbReference>
<dbReference type="PANTHER" id="PTHR21500">
    <property type="entry name" value="TUBULIN-SPECIFIC CHAPERONE A"/>
    <property type="match status" value="1"/>
</dbReference>
<dbReference type="AlphaFoldDB" id="A0A6A6GZD9"/>
<sequence length="116" mass="13083">MAPPSQLSIATSAVQRLVHEEASYHKELEQQKKRIEKAEQNTDDENAEYQLKQERRALEETKAVFPSLRKRIDEAVAKLEQQLESGKESGDPAPVEEINKAKAAVVEAKKAMREIA</sequence>
<keyword evidence="3" id="KW-0493">Microtubule</keyword>